<proteinExistence type="predicted"/>
<dbReference type="Gene3D" id="3.30.420.10">
    <property type="entry name" value="Ribonuclease H-like superfamily/Ribonuclease H"/>
    <property type="match status" value="1"/>
</dbReference>
<dbReference type="SUPFAM" id="SSF53098">
    <property type="entry name" value="Ribonuclease H-like"/>
    <property type="match status" value="1"/>
</dbReference>
<dbReference type="GO" id="GO:0008270">
    <property type="term" value="F:zinc ion binding"/>
    <property type="evidence" value="ECO:0007669"/>
    <property type="project" value="InterPro"/>
</dbReference>
<dbReference type="InterPro" id="IPR039537">
    <property type="entry name" value="Retrotran_Ty1/copia-like"/>
</dbReference>
<dbReference type="SUPFAM" id="SSF57756">
    <property type="entry name" value="Retrovirus zinc finger-like domains"/>
    <property type="match status" value="1"/>
</dbReference>
<dbReference type="PANTHER" id="PTHR42648:SF21">
    <property type="entry name" value="CYSTEINE-RICH RLK (RECEPTOR-LIKE PROTEIN KINASE) 8"/>
    <property type="match status" value="1"/>
</dbReference>
<feature type="compositionally biased region" description="Basic and acidic residues" evidence="1">
    <location>
        <begin position="1"/>
        <end position="17"/>
    </location>
</feature>
<evidence type="ECO:0000313" key="4">
    <source>
        <dbReference type="RefSeq" id="XP_009800913.1"/>
    </source>
</evidence>
<keyword evidence="3" id="KW-1185">Reference proteome</keyword>
<dbReference type="Pfam" id="PF13976">
    <property type="entry name" value="gag_pre-integrs"/>
    <property type="match status" value="1"/>
</dbReference>
<dbReference type="PROSITE" id="PS50994">
    <property type="entry name" value="INTEGRASE"/>
    <property type="match status" value="1"/>
</dbReference>
<name>A0A1U7YCP9_NICSY</name>
<reference evidence="3" key="1">
    <citation type="journal article" date="2013" name="Genome Biol.">
        <title>Reference genomes and transcriptomes of Nicotiana sylvestris and Nicotiana tomentosiformis.</title>
        <authorList>
            <person name="Sierro N."/>
            <person name="Battey J.N."/>
            <person name="Ouadi S."/>
            <person name="Bovet L."/>
            <person name="Goepfert S."/>
            <person name="Bakaher N."/>
            <person name="Peitsch M.C."/>
            <person name="Ivanov N.V."/>
        </authorList>
    </citation>
    <scope>NUCLEOTIDE SEQUENCE [LARGE SCALE GENOMIC DNA]</scope>
</reference>
<dbReference type="InterPro" id="IPR025724">
    <property type="entry name" value="GAG-pre-integrase_dom"/>
</dbReference>
<feature type="compositionally biased region" description="Acidic residues" evidence="1">
    <location>
        <begin position="121"/>
        <end position="131"/>
    </location>
</feature>
<sequence length="262" mass="30143">MKKKKDSERREPKREKNLVLMTDSNGTSDEDNDMAYLTRRFQKMVRRNGGIPKRGSSSKPKNYDLYHKCGKLGHFIKDCPLLKQDQYKNNFDKAAKRNLIPDKRLNRKNTTNNVVKQALASDDDDDDDDEGKSERKKPTMGNKVEFVSKICIVRNLVTCEVVLVAKRYKNIYVADFESLKNGDLSCLIFVVDDAELWHKRLGHASFTLLNKLVKKDLIQVKIGNKVACIRSDHGTEFNNVKFDEFCTENGITHNFLAPRTPQ</sequence>
<dbReference type="InterPro" id="IPR036875">
    <property type="entry name" value="Znf_CCHC_sf"/>
</dbReference>
<dbReference type="RefSeq" id="XP_009800913.1">
    <property type="nucleotide sequence ID" value="XM_009802611.1"/>
</dbReference>
<dbReference type="InterPro" id="IPR001878">
    <property type="entry name" value="Znf_CCHC"/>
</dbReference>
<evidence type="ECO:0000259" key="2">
    <source>
        <dbReference type="PROSITE" id="PS50994"/>
    </source>
</evidence>
<dbReference type="AlphaFoldDB" id="A0A1U7YCP9"/>
<dbReference type="GO" id="GO:0003676">
    <property type="term" value="F:nucleic acid binding"/>
    <property type="evidence" value="ECO:0007669"/>
    <property type="project" value="InterPro"/>
</dbReference>
<feature type="domain" description="Integrase catalytic" evidence="2">
    <location>
        <begin position="164"/>
        <end position="262"/>
    </location>
</feature>
<gene>
    <name evidence="4" type="primary">LOC104246732</name>
</gene>
<reference evidence="4" key="2">
    <citation type="submission" date="2025-08" db="UniProtKB">
        <authorList>
            <consortium name="RefSeq"/>
        </authorList>
    </citation>
    <scope>IDENTIFICATION</scope>
    <source>
        <tissue evidence="4">Leaf</tissue>
    </source>
</reference>
<feature type="region of interest" description="Disordered" evidence="1">
    <location>
        <begin position="102"/>
        <end position="138"/>
    </location>
</feature>
<dbReference type="Gene3D" id="4.10.60.10">
    <property type="entry name" value="Zinc finger, CCHC-type"/>
    <property type="match status" value="1"/>
</dbReference>
<accession>A0A1U7YCP9</accession>
<dbReference type="PANTHER" id="PTHR42648">
    <property type="entry name" value="TRANSPOSASE, PUTATIVE-RELATED"/>
    <property type="match status" value="1"/>
</dbReference>
<protein>
    <submittedName>
        <fullName evidence="4">Uncharacterized protein LOC104246732</fullName>
    </submittedName>
</protein>
<dbReference type="InterPro" id="IPR036397">
    <property type="entry name" value="RNaseH_sf"/>
</dbReference>
<organism evidence="3 4">
    <name type="scientific">Nicotiana sylvestris</name>
    <name type="common">Wood tobacco</name>
    <name type="synonym">South American tobacco</name>
    <dbReference type="NCBI Taxonomy" id="4096"/>
    <lineage>
        <taxon>Eukaryota</taxon>
        <taxon>Viridiplantae</taxon>
        <taxon>Streptophyta</taxon>
        <taxon>Embryophyta</taxon>
        <taxon>Tracheophyta</taxon>
        <taxon>Spermatophyta</taxon>
        <taxon>Magnoliopsida</taxon>
        <taxon>eudicotyledons</taxon>
        <taxon>Gunneridae</taxon>
        <taxon>Pentapetalae</taxon>
        <taxon>asterids</taxon>
        <taxon>lamiids</taxon>
        <taxon>Solanales</taxon>
        <taxon>Solanaceae</taxon>
        <taxon>Nicotianoideae</taxon>
        <taxon>Nicotianeae</taxon>
        <taxon>Nicotiana</taxon>
    </lineage>
</organism>
<dbReference type="GO" id="GO:0015074">
    <property type="term" value="P:DNA integration"/>
    <property type="evidence" value="ECO:0007669"/>
    <property type="project" value="InterPro"/>
</dbReference>
<dbReference type="InterPro" id="IPR001584">
    <property type="entry name" value="Integrase_cat-core"/>
</dbReference>
<evidence type="ECO:0000256" key="1">
    <source>
        <dbReference type="SAM" id="MobiDB-lite"/>
    </source>
</evidence>
<dbReference type="OrthoDB" id="1306194at2759"/>
<dbReference type="InterPro" id="IPR012337">
    <property type="entry name" value="RNaseH-like_sf"/>
</dbReference>
<dbReference type="Proteomes" id="UP000189701">
    <property type="component" value="Unplaced"/>
</dbReference>
<feature type="region of interest" description="Disordered" evidence="1">
    <location>
        <begin position="1"/>
        <end position="33"/>
    </location>
</feature>
<evidence type="ECO:0000313" key="3">
    <source>
        <dbReference type="Proteomes" id="UP000189701"/>
    </source>
</evidence>
<dbReference type="Pfam" id="PF00098">
    <property type="entry name" value="zf-CCHC"/>
    <property type="match status" value="1"/>
</dbReference>